<dbReference type="Proteomes" id="UP000221168">
    <property type="component" value="Unassembled WGS sequence"/>
</dbReference>
<dbReference type="GO" id="GO:0046872">
    <property type="term" value="F:metal ion binding"/>
    <property type="evidence" value="ECO:0007669"/>
    <property type="project" value="UniProtKB-KW"/>
</dbReference>
<evidence type="ECO:0000256" key="2">
    <source>
        <dbReference type="ARBA" id="ARBA00022714"/>
    </source>
</evidence>
<comment type="caution">
    <text evidence="8">The sequence shown here is derived from an EMBL/GenBank/DDBJ whole genome shotgun (WGS) entry which is preliminary data.</text>
</comment>
<evidence type="ECO:0000313" key="8">
    <source>
        <dbReference type="EMBL" id="PHP65955.1"/>
    </source>
</evidence>
<dbReference type="InterPro" id="IPR001041">
    <property type="entry name" value="2Fe-2S_ferredoxin-type"/>
</dbReference>
<dbReference type="RefSeq" id="WP_099307506.1">
    <property type="nucleotide sequence ID" value="NZ_PDVP01000011.1"/>
</dbReference>
<dbReference type="SUPFAM" id="SSF54292">
    <property type="entry name" value="2Fe-2S ferredoxin-like"/>
    <property type="match status" value="1"/>
</dbReference>
<dbReference type="PANTHER" id="PTHR23426:SF65">
    <property type="entry name" value="FERREDOXIN-2, MITOCHONDRIAL"/>
    <property type="match status" value="1"/>
</dbReference>
<gene>
    <name evidence="8" type="ORF">CSC94_16695</name>
</gene>
<dbReference type="PRINTS" id="PR00355">
    <property type="entry name" value="ADRENODOXIN"/>
</dbReference>
<organism evidence="8 9">
    <name type="scientific">Zhengella mangrovi</name>
    <dbReference type="NCBI Taxonomy" id="1982044"/>
    <lineage>
        <taxon>Bacteria</taxon>
        <taxon>Pseudomonadati</taxon>
        <taxon>Pseudomonadota</taxon>
        <taxon>Alphaproteobacteria</taxon>
        <taxon>Hyphomicrobiales</taxon>
        <taxon>Notoacmeibacteraceae</taxon>
        <taxon>Zhengella</taxon>
    </lineage>
</organism>
<comment type="cofactor">
    <cofactor evidence="6">
        <name>[2Fe-2S] cluster</name>
        <dbReference type="ChEBI" id="CHEBI:190135"/>
    </cofactor>
</comment>
<dbReference type="Gene3D" id="3.10.20.30">
    <property type="match status" value="1"/>
</dbReference>
<dbReference type="PROSITE" id="PS51085">
    <property type="entry name" value="2FE2S_FER_2"/>
    <property type="match status" value="1"/>
</dbReference>
<evidence type="ECO:0000256" key="5">
    <source>
        <dbReference type="ARBA" id="ARBA00023014"/>
    </source>
</evidence>
<accession>A0A2G1QK94</accession>
<evidence type="ECO:0000256" key="4">
    <source>
        <dbReference type="ARBA" id="ARBA00023004"/>
    </source>
</evidence>
<dbReference type="InterPro" id="IPR018298">
    <property type="entry name" value="Adrenodoxin_Fe-S_BS"/>
</dbReference>
<dbReference type="EMBL" id="PDVP01000011">
    <property type="protein sequence ID" value="PHP65955.1"/>
    <property type="molecule type" value="Genomic_DNA"/>
</dbReference>
<dbReference type="GO" id="GO:0009055">
    <property type="term" value="F:electron transfer activity"/>
    <property type="evidence" value="ECO:0007669"/>
    <property type="project" value="TreeGrafter"/>
</dbReference>
<protein>
    <submittedName>
        <fullName evidence="8">(2Fe-2S)-binding protein</fullName>
    </submittedName>
</protein>
<feature type="domain" description="2Fe-2S ferredoxin-type" evidence="7">
    <location>
        <begin position="2"/>
        <end position="104"/>
    </location>
</feature>
<sequence>MIHVTFVQPDGSRSTVEARAGESAMQAAVSNAIAGIEAECGGSMSCATCHCYVGDGWFEKTGERGETETDMLEFAQHEMRPESRLACQITMSDELDGLTLFVPG</sequence>
<keyword evidence="4" id="KW-0408">Iron</keyword>
<dbReference type="InterPro" id="IPR001055">
    <property type="entry name" value="Adrenodoxin-like"/>
</dbReference>
<dbReference type="PANTHER" id="PTHR23426">
    <property type="entry name" value="FERREDOXIN/ADRENODOXIN"/>
    <property type="match status" value="1"/>
</dbReference>
<dbReference type="InterPro" id="IPR036010">
    <property type="entry name" value="2Fe-2S_ferredoxin-like_sf"/>
</dbReference>
<comment type="similarity">
    <text evidence="1">Belongs to the adrenodoxin/putidaredoxin family.</text>
</comment>
<name>A0A2G1QK94_9HYPH</name>
<dbReference type="OrthoDB" id="9799640at2"/>
<keyword evidence="3" id="KW-0479">Metal-binding</keyword>
<evidence type="ECO:0000256" key="3">
    <source>
        <dbReference type="ARBA" id="ARBA00022723"/>
    </source>
</evidence>
<keyword evidence="5" id="KW-0411">Iron-sulfur</keyword>
<evidence type="ECO:0000313" key="9">
    <source>
        <dbReference type="Proteomes" id="UP000221168"/>
    </source>
</evidence>
<keyword evidence="2" id="KW-0001">2Fe-2S</keyword>
<dbReference type="CDD" id="cd00207">
    <property type="entry name" value="fer2"/>
    <property type="match status" value="1"/>
</dbReference>
<dbReference type="PROSITE" id="PS00814">
    <property type="entry name" value="ADX"/>
    <property type="match status" value="1"/>
</dbReference>
<evidence type="ECO:0000256" key="1">
    <source>
        <dbReference type="ARBA" id="ARBA00010914"/>
    </source>
</evidence>
<evidence type="ECO:0000256" key="6">
    <source>
        <dbReference type="ARBA" id="ARBA00034078"/>
    </source>
</evidence>
<keyword evidence="9" id="KW-1185">Reference proteome</keyword>
<dbReference type="GO" id="GO:0005829">
    <property type="term" value="C:cytosol"/>
    <property type="evidence" value="ECO:0007669"/>
    <property type="project" value="TreeGrafter"/>
</dbReference>
<dbReference type="Pfam" id="PF00111">
    <property type="entry name" value="Fer2"/>
    <property type="match status" value="1"/>
</dbReference>
<dbReference type="GO" id="GO:0140647">
    <property type="term" value="P:P450-containing electron transport chain"/>
    <property type="evidence" value="ECO:0007669"/>
    <property type="project" value="InterPro"/>
</dbReference>
<proteinExistence type="inferred from homology"/>
<dbReference type="GO" id="GO:0051537">
    <property type="term" value="F:2 iron, 2 sulfur cluster binding"/>
    <property type="evidence" value="ECO:0007669"/>
    <property type="project" value="UniProtKB-KW"/>
</dbReference>
<evidence type="ECO:0000259" key="7">
    <source>
        <dbReference type="PROSITE" id="PS51085"/>
    </source>
</evidence>
<reference evidence="8 9" key="1">
    <citation type="submission" date="2017-10" db="EMBL/GenBank/DDBJ databases">
        <title>Sedimentibacterium mangrovi gen. nov., sp. nov., a novel member of family Phyllobacteriacea isolated from mangrove sediment.</title>
        <authorList>
            <person name="Liao H."/>
            <person name="Tian Y."/>
        </authorList>
    </citation>
    <scope>NUCLEOTIDE SEQUENCE [LARGE SCALE GENOMIC DNA]</scope>
    <source>
        <strain evidence="8 9">X9-2-2</strain>
    </source>
</reference>
<dbReference type="AlphaFoldDB" id="A0A2G1QK94"/>
<dbReference type="InterPro" id="IPR012675">
    <property type="entry name" value="Beta-grasp_dom_sf"/>
</dbReference>